<sequence length="59" mass="6681">MVKNLAREDRSRAIAEMEIKRGKKAGKKRVSKWQSMKSFLGLPQKSAETAEEETPSDSE</sequence>
<feature type="compositionally biased region" description="Acidic residues" evidence="1">
    <location>
        <begin position="49"/>
        <end position="59"/>
    </location>
</feature>
<gene>
    <name evidence="2" type="ORF">CC80DRAFT_494427</name>
</gene>
<evidence type="ECO:0000256" key="1">
    <source>
        <dbReference type="SAM" id="MobiDB-lite"/>
    </source>
</evidence>
<protein>
    <submittedName>
        <fullName evidence="2">Uncharacterized protein</fullName>
    </submittedName>
</protein>
<evidence type="ECO:0000313" key="2">
    <source>
        <dbReference type="EMBL" id="KAF1953520.1"/>
    </source>
</evidence>
<proteinExistence type="predicted"/>
<dbReference type="AlphaFoldDB" id="A0A6A5TNJ1"/>
<name>A0A6A5TNJ1_9PLEO</name>
<dbReference type="EMBL" id="ML977003">
    <property type="protein sequence ID" value="KAF1953520.1"/>
    <property type="molecule type" value="Genomic_DNA"/>
</dbReference>
<dbReference type="Proteomes" id="UP000800035">
    <property type="component" value="Unassembled WGS sequence"/>
</dbReference>
<feature type="region of interest" description="Disordered" evidence="1">
    <location>
        <begin position="21"/>
        <end position="59"/>
    </location>
</feature>
<reference evidence="2" key="1">
    <citation type="journal article" date="2020" name="Stud. Mycol.">
        <title>101 Dothideomycetes genomes: a test case for predicting lifestyles and emergence of pathogens.</title>
        <authorList>
            <person name="Haridas S."/>
            <person name="Albert R."/>
            <person name="Binder M."/>
            <person name="Bloem J."/>
            <person name="Labutti K."/>
            <person name="Salamov A."/>
            <person name="Andreopoulos B."/>
            <person name="Baker S."/>
            <person name="Barry K."/>
            <person name="Bills G."/>
            <person name="Bluhm B."/>
            <person name="Cannon C."/>
            <person name="Castanera R."/>
            <person name="Culley D."/>
            <person name="Daum C."/>
            <person name="Ezra D."/>
            <person name="Gonzalez J."/>
            <person name="Henrissat B."/>
            <person name="Kuo A."/>
            <person name="Liang C."/>
            <person name="Lipzen A."/>
            <person name="Lutzoni F."/>
            <person name="Magnuson J."/>
            <person name="Mondo S."/>
            <person name="Nolan M."/>
            <person name="Ohm R."/>
            <person name="Pangilinan J."/>
            <person name="Park H.-J."/>
            <person name="Ramirez L."/>
            <person name="Alfaro M."/>
            <person name="Sun H."/>
            <person name="Tritt A."/>
            <person name="Yoshinaga Y."/>
            <person name="Zwiers L.-H."/>
            <person name="Turgeon B."/>
            <person name="Goodwin S."/>
            <person name="Spatafora J."/>
            <person name="Crous P."/>
            <person name="Grigoriev I."/>
        </authorList>
    </citation>
    <scope>NUCLEOTIDE SEQUENCE</scope>
    <source>
        <strain evidence="2">CBS 675.92</strain>
    </source>
</reference>
<evidence type="ECO:0000313" key="3">
    <source>
        <dbReference type="Proteomes" id="UP000800035"/>
    </source>
</evidence>
<organism evidence="2 3">
    <name type="scientific">Byssothecium circinans</name>
    <dbReference type="NCBI Taxonomy" id="147558"/>
    <lineage>
        <taxon>Eukaryota</taxon>
        <taxon>Fungi</taxon>
        <taxon>Dikarya</taxon>
        <taxon>Ascomycota</taxon>
        <taxon>Pezizomycotina</taxon>
        <taxon>Dothideomycetes</taxon>
        <taxon>Pleosporomycetidae</taxon>
        <taxon>Pleosporales</taxon>
        <taxon>Massarineae</taxon>
        <taxon>Massarinaceae</taxon>
        <taxon>Byssothecium</taxon>
    </lineage>
</organism>
<feature type="compositionally biased region" description="Basic residues" evidence="1">
    <location>
        <begin position="21"/>
        <end position="31"/>
    </location>
</feature>
<keyword evidence="3" id="KW-1185">Reference proteome</keyword>
<accession>A0A6A5TNJ1</accession>